<accession>A0A0A8YJC4</accession>
<dbReference type="AlphaFoldDB" id="A0A0A8YJC4"/>
<name>A0A0A8YJC4_ARUDO</name>
<evidence type="ECO:0000313" key="1">
    <source>
        <dbReference type="EMBL" id="JAD25628.1"/>
    </source>
</evidence>
<sequence>MVKARYYKQLRCKHDRSTRRLHHRR</sequence>
<proteinExistence type="predicted"/>
<organism evidence="1">
    <name type="scientific">Arundo donax</name>
    <name type="common">Giant reed</name>
    <name type="synonym">Donax arundinaceus</name>
    <dbReference type="NCBI Taxonomy" id="35708"/>
    <lineage>
        <taxon>Eukaryota</taxon>
        <taxon>Viridiplantae</taxon>
        <taxon>Streptophyta</taxon>
        <taxon>Embryophyta</taxon>
        <taxon>Tracheophyta</taxon>
        <taxon>Spermatophyta</taxon>
        <taxon>Magnoliopsida</taxon>
        <taxon>Liliopsida</taxon>
        <taxon>Poales</taxon>
        <taxon>Poaceae</taxon>
        <taxon>PACMAD clade</taxon>
        <taxon>Arundinoideae</taxon>
        <taxon>Arundineae</taxon>
        <taxon>Arundo</taxon>
    </lineage>
</organism>
<protein>
    <submittedName>
        <fullName evidence="1">Uncharacterized protein</fullName>
    </submittedName>
</protein>
<reference evidence="1" key="1">
    <citation type="submission" date="2014-09" db="EMBL/GenBank/DDBJ databases">
        <authorList>
            <person name="Magalhaes I.L.F."/>
            <person name="Oliveira U."/>
            <person name="Santos F.R."/>
            <person name="Vidigal T.H.D.A."/>
            <person name="Brescovit A.D."/>
            <person name="Santos A.J."/>
        </authorList>
    </citation>
    <scope>NUCLEOTIDE SEQUENCE</scope>
    <source>
        <tissue evidence="1">Shoot tissue taken approximately 20 cm above the soil surface</tissue>
    </source>
</reference>
<reference evidence="1" key="2">
    <citation type="journal article" date="2015" name="Data Brief">
        <title>Shoot transcriptome of the giant reed, Arundo donax.</title>
        <authorList>
            <person name="Barrero R.A."/>
            <person name="Guerrero F.D."/>
            <person name="Moolhuijzen P."/>
            <person name="Goolsby J.A."/>
            <person name="Tidwell J."/>
            <person name="Bellgard S.E."/>
            <person name="Bellgard M.I."/>
        </authorList>
    </citation>
    <scope>NUCLEOTIDE SEQUENCE</scope>
    <source>
        <tissue evidence="1">Shoot tissue taken approximately 20 cm above the soil surface</tissue>
    </source>
</reference>
<dbReference type="EMBL" id="GBRH01272267">
    <property type="protein sequence ID" value="JAD25628.1"/>
    <property type="molecule type" value="Transcribed_RNA"/>
</dbReference>